<dbReference type="SUPFAM" id="SSF53067">
    <property type="entry name" value="Actin-like ATPase domain"/>
    <property type="match status" value="2"/>
</dbReference>
<feature type="domain" description="ATPase BadF/BadG/BcrA/BcrD type" evidence="1">
    <location>
        <begin position="5"/>
        <end position="238"/>
    </location>
</feature>
<sequence>MTYLLGIDGGGTGCRAALADMNGQVLGTGKSGSANIMTDMNTARLNILDAAEAALADAKIDPSAIASISAVLGLAGANVGGNGAQLQAMLPFKNSLVYSDGVIALQGALGDHDGTVVILGTGSAFVTRSGNEIRFAGGWGFKVSDLGGGARLGRDLLEEALLAYDRFHPASPLTDAVMERFGGNPHRIVQFAHSARPSDFGSFAPMVFEYAAQEDAVADAILRKTVGQIEEGLDAIMAGTPMRLSLLGGLGALYGPLLSQRYRAKLQTPLNDALTGAVQLAVRHFASTSVEAIHG</sequence>
<dbReference type="PANTHER" id="PTHR43190">
    <property type="entry name" value="N-ACETYL-D-GLUCOSAMINE KINASE"/>
    <property type="match status" value="1"/>
</dbReference>
<dbReference type="InterPro" id="IPR043129">
    <property type="entry name" value="ATPase_NBD"/>
</dbReference>
<organism evidence="2 3">
    <name type="scientific">Phyllobacterium zundukense</name>
    <dbReference type="NCBI Taxonomy" id="1867719"/>
    <lineage>
        <taxon>Bacteria</taxon>
        <taxon>Pseudomonadati</taxon>
        <taxon>Pseudomonadota</taxon>
        <taxon>Alphaproteobacteria</taxon>
        <taxon>Hyphomicrobiales</taxon>
        <taxon>Phyllobacteriaceae</taxon>
        <taxon>Phyllobacterium</taxon>
    </lineage>
</organism>
<proteinExistence type="predicted"/>
<dbReference type="InterPro" id="IPR002731">
    <property type="entry name" value="ATPase_BadF"/>
</dbReference>
<evidence type="ECO:0000313" key="2">
    <source>
        <dbReference type="EMBL" id="PIO44940.1"/>
    </source>
</evidence>
<dbReference type="KEGG" id="pht:BLM14_04600"/>
<comment type="caution">
    <text evidence="2">The sequence shown here is derived from an EMBL/GenBank/DDBJ whole genome shotgun (WGS) entry which is preliminary data.</text>
</comment>
<accession>A0A2N9VZM2</accession>
<protein>
    <submittedName>
        <fullName evidence="2">N-acetylglucosamine kinase</fullName>
    </submittedName>
</protein>
<dbReference type="InterPro" id="IPR052519">
    <property type="entry name" value="Euk-type_GlcNAc_Kinase"/>
</dbReference>
<dbReference type="RefSeq" id="WP_100001034.1">
    <property type="nucleotide sequence ID" value="NZ_CP017940.1"/>
</dbReference>
<keyword evidence="3" id="KW-1185">Reference proteome</keyword>
<dbReference type="Proteomes" id="UP000232163">
    <property type="component" value="Unassembled WGS sequence"/>
</dbReference>
<dbReference type="OrthoDB" id="63487at2"/>
<keyword evidence="2" id="KW-0418">Kinase</keyword>
<dbReference type="PANTHER" id="PTHR43190:SF3">
    <property type="entry name" value="N-ACETYL-D-GLUCOSAMINE KINASE"/>
    <property type="match status" value="1"/>
</dbReference>
<name>A0A2N9VZM2_9HYPH</name>
<keyword evidence="2" id="KW-0808">Transferase</keyword>
<dbReference type="GO" id="GO:0016301">
    <property type="term" value="F:kinase activity"/>
    <property type="evidence" value="ECO:0007669"/>
    <property type="project" value="UniProtKB-KW"/>
</dbReference>
<gene>
    <name evidence="2" type="ORF">B5P45_10220</name>
</gene>
<dbReference type="AlphaFoldDB" id="A0A2N9VZM2"/>
<dbReference type="Pfam" id="PF01869">
    <property type="entry name" value="BcrAD_BadFG"/>
    <property type="match status" value="1"/>
</dbReference>
<dbReference type="CDD" id="cd24082">
    <property type="entry name" value="ASKHA_NBD_GspK-like"/>
    <property type="match status" value="1"/>
</dbReference>
<reference evidence="3" key="1">
    <citation type="journal article" date="2017" name="Int J Environ Stud">
        <title>Does the Miocene-Pliocene relict legume Oxytropis triphylla form nitrogen-fixing nodules with a combination of bacterial strains?</title>
        <authorList>
            <person name="Safronova V."/>
            <person name="Belimov A."/>
            <person name="Sazanova A."/>
            <person name="Kuznetsova I."/>
            <person name="Popova J."/>
            <person name="Andronov E."/>
            <person name="Verkhozina A."/>
            <person name="Tikhonovich I."/>
        </authorList>
    </citation>
    <scope>NUCLEOTIDE SEQUENCE [LARGE SCALE GENOMIC DNA]</scope>
    <source>
        <strain evidence="3">Tri-38</strain>
    </source>
</reference>
<evidence type="ECO:0000313" key="3">
    <source>
        <dbReference type="Proteomes" id="UP000232163"/>
    </source>
</evidence>
<evidence type="ECO:0000259" key="1">
    <source>
        <dbReference type="Pfam" id="PF01869"/>
    </source>
</evidence>
<dbReference type="EMBL" id="MZMT01000026">
    <property type="protein sequence ID" value="PIO44940.1"/>
    <property type="molecule type" value="Genomic_DNA"/>
</dbReference>
<dbReference type="Gene3D" id="3.30.420.40">
    <property type="match status" value="2"/>
</dbReference>